<name>A0A4R6R1M8_9BURK</name>
<evidence type="ECO:0000313" key="2">
    <source>
        <dbReference type="Proteomes" id="UP000294593"/>
    </source>
</evidence>
<accession>A0A4R6R1M8</accession>
<sequence length="81" mass="8901">MVFLAITPAGLADVLRTAKADEAIWCGSDAITEADYEALERPNVSRFIYELGDRELIPDAIGTIEEHHPGQTVWVEAESQS</sequence>
<proteinExistence type="predicted"/>
<comment type="caution">
    <text evidence="1">The sequence shown here is derived from an EMBL/GenBank/DDBJ whole genome shotgun (WGS) entry which is preliminary data.</text>
</comment>
<protein>
    <submittedName>
        <fullName evidence="1">Uncharacterized protein</fullName>
    </submittedName>
</protein>
<keyword evidence="2" id="KW-1185">Reference proteome</keyword>
<evidence type="ECO:0000313" key="1">
    <source>
        <dbReference type="EMBL" id="TDP79569.1"/>
    </source>
</evidence>
<reference evidence="1 2" key="1">
    <citation type="submission" date="2019-03" db="EMBL/GenBank/DDBJ databases">
        <title>Genomic Encyclopedia of Type Strains, Phase IV (KMG-IV): sequencing the most valuable type-strain genomes for metagenomic binning, comparative biology and taxonomic classification.</title>
        <authorList>
            <person name="Goeker M."/>
        </authorList>
    </citation>
    <scope>NUCLEOTIDE SEQUENCE [LARGE SCALE GENOMIC DNA]</scope>
    <source>
        <strain evidence="1 2">DSM 11901</strain>
    </source>
</reference>
<dbReference type="AlphaFoldDB" id="A0A4R6R1M8"/>
<organism evidence="1 2">
    <name type="scientific">Aquabacterium commune</name>
    <dbReference type="NCBI Taxonomy" id="70586"/>
    <lineage>
        <taxon>Bacteria</taxon>
        <taxon>Pseudomonadati</taxon>
        <taxon>Pseudomonadota</taxon>
        <taxon>Betaproteobacteria</taxon>
        <taxon>Burkholderiales</taxon>
        <taxon>Aquabacterium</taxon>
    </lineage>
</organism>
<dbReference type="Proteomes" id="UP000294593">
    <property type="component" value="Unassembled WGS sequence"/>
</dbReference>
<dbReference type="RefSeq" id="WP_133611109.1">
    <property type="nucleotide sequence ID" value="NZ_SNXW01000012.1"/>
</dbReference>
<gene>
    <name evidence="1" type="ORF">EV672_11258</name>
</gene>
<dbReference type="EMBL" id="SNXW01000012">
    <property type="protein sequence ID" value="TDP79569.1"/>
    <property type="molecule type" value="Genomic_DNA"/>
</dbReference>
<dbReference type="OrthoDB" id="5740183at2"/>